<dbReference type="Pfam" id="PF02668">
    <property type="entry name" value="TauD"/>
    <property type="match status" value="1"/>
</dbReference>
<dbReference type="Gene3D" id="3.60.130.10">
    <property type="entry name" value="Clavaminate synthase-like"/>
    <property type="match status" value="1"/>
</dbReference>
<evidence type="ECO:0000259" key="2">
    <source>
        <dbReference type="Pfam" id="PF02668"/>
    </source>
</evidence>
<keyword evidence="1" id="KW-0560">Oxidoreductase</keyword>
<organism evidence="3 4">
    <name type="scientific">Colwellia psychrerythraea</name>
    <name type="common">Vibrio psychroerythus</name>
    <dbReference type="NCBI Taxonomy" id="28229"/>
    <lineage>
        <taxon>Bacteria</taxon>
        <taxon>Pseudomonadati</taxon>
        <taxon>Pseudomonadota</taxon>
        <taxon>Gammaproteobacteria</taxon>
        <taxon>Alteromonadales</taxon>
        <taxon>Colwelliaceae</taxon>
        <taxon>Colwellia</taxon>
    </lineage>
</organism>
<keyword evidence="3" id="KW-0223">Dioxygenase</keyword>
<dbReference type="OrthoDB" id="9769888at2"/>
<dbReference type="SUPFAM" id="SSF51197">
    <property type="entry name" value="Clavaminate synthase-like"/>
    <property type="match status" value="1"/>
</dbReference>
<sequence length="162" mass="18673">MNLPAVEIPEHHNIDVPWTEVFQTNERLEVELFCAANDITCEWKDDGQLRTTLLNPAVVNHPISGGESWFNQAHLFHISSLEPEMRAKILASYNEADLPRNTYFGDGSPIDESDLDIIRALYKESTIRFDWQQYNLMLLDNMLFTHSRESYTGERKVLTGMA</sequence>
<proteinExistence type="predicted"/>
<name>A0A099K7N4_COLPS</name>
<protein>
    <submittedName>
        <fullName evidence="3">Taurine catabolism dioxygenase TauD/TfdA</fullName>
    </submittedName>
</protein>
<dbReference type="GO" id="GO:0016706">
    <property type="term" value="F:2-oxoglutarate-dependent dioxygenase activity"/>
    <property type="evidence" value="ECO:0007669"/>
    <property type="project" value="UniProtKB-ARBA"/>
</dbReference>
<dbReference type="InterPro" id="IPR003819">
    <property type="entry name" value="TauD/TfdA-like"/>
</dbReference>
<comment type="caution">
    <text evidence="3">The sequence shown here is derived from an EMBL/GenBank/DDBJ whole genome shotgun (WGS) entry which is preliminary data.</text>
</comment>
<reference evidence="3 4" key="1">
    <citation type="submission" date="2014-08" db="EMBL/GenBank/DDBJ databases">
        <title>Genomic and Phenotypic Diversity of Colwellia psychrerythraea strains from Disparate Marine Basins.</title>
        <authorList>
            <person name="Techtmann S.M."/>
            <person name="Stelling S.C."/>
            <person name="Utturkar S.M."/>
            <person name="Alshibli N."/>
            <person name="Harris A."/>
            <person name="Brown S.D."/>
            <person name="Hazen T.C."/>
        </authorList>
    </citation>
    <scope>NUCLEOTIDE SEQUENCE [LARGE SCALE GENOMIC DNA]</scope>
    <source>
        <strain evidence="3 4">GAB14E</strain>
    </source>
</reference>
<dbReference type="Proteomes" id="UP000029868">
    <property type="component" value="Unassembled WGS sequence"/>
</dbReference>
<accession>A0A099K7N4</accession>
<dbReference type="InterPro" id="IPR042098">
    <property type="entry name" value="TauD-like_sf"/>
</dbReference>
<evidence type="ECO:0000256" key="1">
    <source>
        <dbReference type="ARBA" id="ARBA00023002"/>
    </source>
</evidence>
<evidence type="ECO:0000313" key="3">
    <source>
        <dbReference type="EMBL" id="KGJ86789.1"/>
    </source>
</evidence>
<dbReference type="PATRIC" id="fig|28229.3.peg.4598"/>
<evidence type="ECO:0000313" key="4">
    <source>
        <dbReference type="Proteomes" id="UP000029868"/>
    </source>
</evidence>
<feature type="domain" description="TauD/TfdA-like" evidence="2">
    <location>
        <begin position="39"/>
        <end position="160"/>
    </location>
</feature>
<dbReference type="AlphaFoldDB" id="A0A099K7N4"/>
<gene>
    <name evidence="3" type="ORF">GAB14E_4616</name>
</gene>
<dbReference type="RefSeq" id="WP_052094134.1">
    <property type="nucleotide sequence ID" value="NZ_JQEC01000074.1"/>
</dbReference>
<dbReference type="EMBL" id="JQEC01000074">
    <property type="protein sequence ID" value="KGJ86789.1"/>
    <property type="molecule type" value="Genomic_DNA"/>
</dbReference>